<dbReference type="CDD" id="cd18791">
    <property type="entry name" value="SF2_C_RHA"/>
    <property type="match status" value="1"/>
</dbReference>
<feature type="domain" description="Helicase C-terminal" evidence="6">
    <location>
        <begin position="281"/>
        <end position="448"/>
    </location>
</feature>
<keyword evidence="2" id="KW-0378">Hydrolase</keyword>
<name>A0ABP6DVY4_9ACTN</name>
<keyword evidence="1" id="KW-0547">Nucleotide-binding</keyword>
<dbReference type="InterPro" id="IPR010222">
    <property type="entry name" value="RNA_helicase_HrpA"/>
</dbReference>
<dbReference type="PROSITE" id="PS51192">
    <property type="entry name" value="HELICASE_ATP_BIND_1"/>
    <property type="match status" value="1"/>
</dbReference>
<keyword evidence="3 7" id="KW-0347">Helicase</keyword>
<dbReference type="SMART" id="SM00847">
    <property type="entry name" value="HA2"/>
    <property type="match status" value="1"/>
</dbReference>
<dbReference type="SUPFAM" id="SSF52540">
    <property type="entry name" value="P-loop containing nucleoside triphosphate hydrolases"/>
    <property type="match status" value="1"/>
</dbReference>
<dbReference type="InterPro" id="IPR024590">
    <property type="entry name" value="HrpA_C"/>
</dbReference>
<dbReference type="PROSITE" id="PS51194">
    <property type="entry name" value="HELICASE_CTER"/>
    <property type="match status" value="1"/>
</dbReference>
<evidence type="ECO:0000259" key="5">
    <source>
        <dbReference type="PROSITE" id="PS51192"/>
    </source>
</evidence>
<dbReference type="Gene3D" id="3.40.50.300">
    <property type="entry name" value="P-loop containing nucleotide triphosphate hydrolases"/>
    <property type="match status" value="2"/>
</dbReference>
<dbReference type="GO" id="GO:0004386">
    <property type="term" value="F:helicase activity"/>
    <property type="evidence" value="ECO:0007669"/>
    <property type="project" value="UniProtKB-KW"/>
</dbReference>
<reference evidence="8" key="1">
    <citation type="journal article" date="2019" name="Int. J. Syst. Evol. Microbiol.">
        <title>The Global Catalogue of Microorganisms (GCM) 10K type strain sequencing project: providing services to taxonomists for standard genome sequencing and annotation.</title>
        <authorList>
            <consortium name="The Broad Institute Genomics Platform"/>
            <consortium name="The Broad Institute Genome Sequencing Center for Infectious Disease"/>
            <person name="Wu L."/>
            <person name="Ma J."/>
        </authorList>
    </citation>
    <scope>NUCLEOTIDE SEQUENCE [LARGE SCALE GENOMIC DNA]</scope>
    <source>
        <strain evidence="8">JCM 4524</strain>
    </source>
</reference>
<dbReference type="Pfam" id="PF00270">
    <property type="entry name" value="DEAD"/>
    <property type="match status" value="1"/>
</dbReference>
<dbReference type="EMBL" id="BAAASJ010000097">
    <property type="protein sequence ID" value="GAA2651042.1"/>
    <property type="molecule type" value="Genomic_DNA"/>
</dbReference>
<evidence type="ECO:0000256" key="4">
    <source>
        <dbReference type="ARBA" id="ARBA00022840"/>
    </source>
</evidence>
<dbReference type="InterPro" id="IPR027417">
    <property type="entry name" value="P-loop_NTPase"/>
</dbReference>
<dbReference type="NCBIfam" id="NF008348">
    <property type="entry name" value="PRK11131.1"/>
    <property type="match status" value="1"/>
</dbReference>
<dbReference type="SMART" id="SM00487">
    <property type="entry name" value="DEXDc"/>
    <property type="match status" value="1"/>
</dbReference>
<evidence type="ECO:0000256" key="3">
    <source>
        <dbReference type="ARBA" id="ARBA00022806"/>
    </source>
</evidence>
<organism evidence="7 8">
    <name type="scientific">Streptomyces vastus</name>
    <dbReference type="NCBI Taxonomy" id="285451"/>
    <lineage>
        <taxon>Bacteria</taxon>
        <taxon>Bacillati</taxon>
        <taxon>Actinomycetota</taxon>
        <taxon>Actinomycetes</taxon>
        <taxon>Kitasatosporales</taxon>
        <taxon>Streptomycetaceae</taxon>
        <taxon>Streptomyces</taxon>
    </lineage>
</organism>
<accession>A0ABP6DVY4</accession>
<evidence type="ECO:0000259" key="6">
    <source>
        <dbReference type="PROSITE" id="PS51194"/>
    </source>
</evidence>
<dbReference type="NCBIfam" id="TIGR01967">
    <property type="entry name" value="DEAH_box_HrpA"/>
    <property type="match status" value="1"/>
</dbReference>
<dbReference type="InterPro" id="IPR011545">
    <property type="entry name" value="DEAD/DEAH_box_helicase_dom"/>
</dbReference>
<comment type="caution">
    <text evidence="7">The sequence shown here is derived from an EMBL/GenBank/DDBJ whole genome shotgun (WGS) entry which is preliminary data.</text>
</comment>
<dbReference type="CDD" id="cd17989">
    <property type="entry name" value="DEXHc_HrpA"/>
    <property type="match status" value="1"/>
</dbReference>
<dbReference type="Pfam" id="PF00271">
    <property type="entry name" value="Helicase_C"/>
    <property type="match status" value="1"/>
</dbReference>
<dbReference type="InterPro" id="IPR003593">
    <property type="entry name" value="AAA+_ATPase"/>
</dbReference>
<dbReference type="InterPro" id="IPR001650">
    <property type="entry name" value="Helicase_C-like"/>
</dbReference>
<evidence type="ECO:0000256" key="2">
    <source>
        <dbReference type="ARBA" id="ARBA00022801"/>
    </source>
</evidence>
<dbReference type="InterPro" id="IPR011709">
    <property type="entry name" value="DEAD-box_helicase_OB_fold"/>
</dbReference>
<evidence type="ECO:0000313" key="8">
    <source>
        <dbReference type="Proteomes" id="UP001500151"/>
    </source>
</evidence>
<dbReference type="Proteomes" id="UP001500151">
    <property type="component" value="Unassembled WGS sequence"/>
</dbReference>
<dbReference type="PANTHER" id="PTHR18934:SF99">
    <property type="entry name" value="ATP-DEPENDENT RNA HELICASE DHX37-RELATED"/>
    <property type="match status" value="1"/>
</dbReference>
<evidence type="ECO:0000256" key="1">
    <source>
        <dbReference type="ARBA" id="ARBA00022741"/>
    </source>
</evidence>
<evidence type="ECO:0000313" key="7">
    <source>
        <dbReference type="EMBL" id="GAA2651042.1"/>
    </source>
</evidence>
<protein>
    <submittedName>
        <fullName evidence="7">ATP-dependent RNA helicase HrpA</fullName>
    </submittedName>
</protein>
<dbReference type="RefSeq" id="WP_344394198.1">
    <property type="nucleotide sequence ID" value="NZ_BAAASJ010000097.1"/>
</dbReference>
<proteinExistence type="predicted"/>
<dbReference type="Pfam" id="PF04408">
    <property type="entry name" value="WHD_HA2"/>
    <property type="match status" value="1"/>
</dbReference>
<dbReference type="InterPro" id="IPR014001">
    <property type="entry name" value="Helicase_ATP-bd"/>
</dbReference>
<keyword evidence="4" id="KW-0067">ATP-binding</keyword>
<sequence>MSTHSAPAPALGDLAPRLAELSLRDAHRLGRRLEGARRIRKDEARAAVLAEIEAEVARAESRMAERQARVPAVSYPEQLPVSQKKDEIAAAIRDHQVVIVAGETGSGKTTQIPKICVELGRGVRGMIGHTQPRRIAARTVAERVAEELDTPLGEAVGWKVRFTDQVNQDSTFIKLMTDGILLAEIQTDRELRAYDTIIIDEAHERSLNIDFLLGYLAQLLPKRPDLKVVITSATIDPERFSRHFGDAPIVEVSGRTYPVEVRYRPLLEEDSEDVDRDQITAITDAVEELQAEGKGDILVFLSGEREIRDTADALTRKNYRFTEVLPLYARLSHAEQHRVFQPHTGRRIVLATNVAETSLTVPGIKYVIDPGTARISRYSHRTKVQRLPIEAISQASANQRKGRCGRTSDGICIRLYSEEDFTARPEFTDAEILRTNLASVILQMTAAGLGDIEKFPFIDPPDHRNIRDGVQLLQELGALDPKQKDVRKRLTETGRKLAQLPVDPRLARMVLEADKNGCVREVMVIAAALSIQDPRERPADKQTQADQQHARFKDETSDFLAFLNLWRYIREQQKERGSSSFRRMCKQEYLNFLRIREWQDIYSQLRTVAKQMGIHLNEDDAPDQQVHVSLLAGLLSHIGMKDVKEGAKNEYLGARNAKFAIFPGSALFKKPPRFVMSAELVETSRLWARVNAKIEPEWVEPLAGHLLKRTYSEPHWEKDQAAVMAYEKVTLYGVPIIAQRKVNYGRIDPETSRDLFIRNALVEGDWRTHHKFFADNRKLLTEVEELEHRARRRDILVDDDTLFDFYDQRVPEHVVSGAHFDSWWKHKRTIEGAEPELLDFERSMLINERAGDVSKDDYPDSWRQGRLKFRVTYQFEPGADADGVTVHIPLQVLNQVTDEGFDWQIPGLREEVVTELIRSLPKPIRRNYVPAPNFAQKFLDRAVPLQEPVTTTMARELKRMVGVPLTADDFDWSKVPDHLRITFRIVDERRRKLAEDKDLEALKLRLKPKARQAISQAAAATAERTGGESLERKGLTDWTIGSLTRVFETRRAGQPVKAYPALVDDGDTVSVRLFDTEAEQQQAMWIGTRRLILLGIPVNPAKFASEKLTNPQKLALSANPHGSIQALFDDCATAAADKLIGDFGGPAWDEESYRKLYDKVRAEIVDTTVRTVDQVQQVLAAWQACERRLKSVRSPALLANLRDVRAQLDALVKPGFVTAAGLRRLPDLMRYLVAADRRLQQMPTNVQRDTTRMAKVHEMQDEYAWLLEQMPAGRPVPQQVLDIRWMIEELRVSYFAHALGTAYPVSDKRIVKAIDAAVP</sequence>
<feature type="domain" description="Helicase ATP-binding" evidence="5">
    <location>
        <begin position="89"/>
        <end position="253"/>
    </location>
</feature>
<dbReference type="Gene3D" id="1.20.120.1080">
    <property type="match status" value="1"/>
</dbReference>
<dbReference type="Pfam" id="PF11898">
    <property type="entry name" value="DUF3418"/>
    <property type="match status" value="1"/>
</dbReference>
<dbReference type="Pfam" id="PF07717">
    <property type="entry name" value="OB_NTP_bind"/>
    <property type="match status" value="1"/>
</dbReference>
<gene>
    <name evidence="7" type="primary">hrpA</name>
    <name evidence="7" type="ORF">GCM10010307_60630</name>
</gene>
<dbReference type="InterPro" id="IPR048333">
    <property type="entry name" value="HA2_WH"/>
</dbReference>
<dbReference type="SMART" id="SM00382">
    <property type="entry name" value="AAA"/>
    <property type="match status" value="1"/>
</dbReference>
<dbReference type="SMART" id="SM00490">
    <property type="entry name" value="HELICc"/>
    <property type="match status" value="1"/>
</dbReference>
<keyword evidence="8" id="KW-1185">Reference proteome</keyword>
<dbReference type="PANTHER" id="PTHR18934">
    <property type="entry name" value="ATP-DEPENDENT RNA HELICASE"/>
    <property type="match status" value="1"/>
</dbReference>
<dbReference type="Pfam" id="PF21010">
    <property type="entry name" value="HA2_C"/>
    <property type="match status" value="1"/>
</dbReference>
<dbReference type="InterPro" id="IPR007502">
    <property type="entry name" value="Helicase-assoc_dom"/>
</dbReference>